<organism evidence="5 6">
    <name type="scientific">Verrucomicrobia subdivision 6 bacterium BACL9 MAG-120507-bin52</name>
    <dbReference type="NCBI Taxonomy" id="1655590"/>
    <lineage>
        <taxon>Bacteria</taxon>
        <taxon>Pseudomonadati</taxon>
        <taxon>Verrucomicrobiota</taxon>
        <taxon>Verrucomicrobiia</taxon>
        <taxon>Verrucomicrobiales</taxon>
        <taxon>Verrucomicrobia subdivision 6</taxon>
    </lineage>
</organism>
<accession>A0A0R2RRC0</accession>
<sequence length="248" mass="27204">MLELQGIRKSMGGQEVLRGVNLRVGPAERVVVIGRSGCGKSVMLRLIMGLLQPEAGSVVFEGKKLTGLSEEEWNPYRRKIGMLFQGAALFDSLSVFANLAFPLREQGERSEEVLRQKVAEALRIVSLSGTEEKMPAELSGGMKKRAALARAIISRPEIMLYDEPTTGLDPIVADSINRLILHLGKMFGMASIVVTHDMVSARMVGDRISYLHEGKIYFEGTPDQVDHCQDPLVRDFVRGHAEGIGITG</sequence>
<dbReference type="Gene3D" id="3.40.50.300">
    <property type="entry name" value="P-loop containing nucleotide triphosphate hydrolases"/>
    <property type="match status" value="1"/>
</dbReference>
<name>A0A0R2RRC0_9BACT</name>
<keyword evidence="3 5" id="KW-0067">ATP-binding</keyword>
<evidence type="ECO:0000313" key="5">
    <source>
        <dbReference type="EMBL" id="KRO62714.1"/>
    </source>
</evidence>
<dbReference type="EMBL" id="LIBO01000041">
    <property type="protein sequence ID" value="KRO62714.1"/>
    <property type="molecule type" value="Genomic_DNA"/>
</dbReference>
<dbReference type="SUPFAM" id="SSF52540">
    <property type="entry name" value="P-loop containing nucleoside triphosphate hydrolases"/>
    <property type="match status" value="1"/>
</dbReference>
<comment type="caution">
    <text evidence="5">The sequence shown here is derived from an EMBL/GenBank/DDBJ whole genome shotgun (WGS) entry which is preliminary data.</text>
</comment>
<evidence type="ECO:0000259" key="4">
    <source>
        <dbReference type="PROSITE" id="PS50893"/>
    </source>
</evidence>
<dbReference type="GO" id="GO:0005524">
    <property type="term" value="F:ATP binding"/>
    <property type="evidence" value="ECO:0007669"/>
    <property type="project" value="UniProtKB-KW"/>
</dbReference>
<proteinExistence type="predicted"/>
<dbReference type="PROSITE" id="PS00211">
    <property type="entry name" value="ABC_TRANSPORTER_1"/>
    <property type="match status" value="1"/>
</dbReference>
<evidence type="ECO:0000256" key="1">
    <source>
        <dbReference type="ARBA" id="ARBA00022448"/>
    </source>
</evidence>
<feature type="domain" description="ABC transporter" evidence="4">
    <location>
        <begin position="2"/>
        <end position="238"/>
    </location>
</feature>
<dbReference type="AlphaFoldDB" id="A0A0R2RRC0"/>
<protein>
    <submittedName>
        <fullName evidence="5">ABC transporter ATP-binding protein</fullName>
    </submittedName>
</protein>
<reference evidence="5 6" key="1">
    <citation type="submission" date="2015-10" db="EMBL/GenBank/DDBJ databases">
        <title>Metagenome-Assembled Genomes uncover a global brackish microbiome.</title>
        <authorList>
            <person name="Hugerth L.W."/>
            <person name="Larsson J."/>
            <person name="Alneberg J."/>
            <person name="Lindh M.V."/>
            <person name="Legrand C."/>
            <person name="Pinhassi J."/>
            <person name="Andersson A.F."/>
        </authorList>
    </citation>
    <scope>NUCLEOTIDE SEQUENCE [LARGE SCALE GENOMIC DNA]</scope>
    <source>
        <strain evidence="5">BACL18 MAG-120507-bin52</strain>
    </source>
</reference>
<gene>
    <name evidence="5" type="ORF">ABR82_03640</name>
</gene>
<keyword evidence="2" id="KW-0547">Nucleotide-binding</keyword>
<dbReference type="PANTHER" id="PTHR43023">
    <property type="entry name" value="PROTEIN TRIGALACTOSYLDIACYLGLYCEROL 3, CHLOROPLASTIC"/>
    <property type="match status" value="1"/>
</dbReference>
<keyword evidence="1" id="KW-0813">Transport</keyword>
<dbReference type="Pfam" id="PF00005">
    <property type="entry name" value="ABC_tran"/>
    <property type="match status" value="1"/>
</dbReference>
<dbReference type="InterPro" id="IPR027417">
    <property type="entry name" value="P-loop_NTPase"/>
</dbReference>
<dbReference type="GO" id="GO:0016887">
    <property type="term" value="F:ATP hydrolysis activity"/>
    <property type="evidence" value="ECO:0007669"/>
    <property type="project" value="InterPro"/>
</dbReference>
<evidence type="ECO:0000256" key="3">
    <source>
        <dbReference type="ARBA" id="ARBA00022840"/>
    </source>
</evidence>
<dbReference type="SMART" id="SM00382">
    <property type="entry name" value="AAA"/>
    <property type="match status" value="1"/>
</dbReference>
<dbReference type="PROSITE" id="PS50893">
    <property type="entry name" value="ABC_TRANSPORTER_2"/>
    <property type="match status" value="1"/>
</dbReference>
<dbReference type="CDD" id="cd03261">
    <property type="entry name" value="ABC_Org_Solvent_Resistant"/>
    <property type="match status" value="1"/>
</dbReference>
<evidence type="ECO:0000313" key="6">
    <source>
        <dbReference type="Proteomes" id="UP000051269"/>
    </source>
</evidence>
<dbReference type="InterPro" id="IPR003439">
    <property type="entry name" value="ABC_transporter-like_ATP-bd"/>
</dbReference>
<dbReference type="Proteomes" id="UP000051269">
    <property type="component" value="Unassembled WGS sequence"/>
</dbReference>
<evidence type="ECO:0000256" key="2">
    <source>
        <dbReference type="ARBA" id="ARBA00022741"/>
    </source>
</evidence>
<dbReference type="PANTHER" id="PTHR43023:SF6">
    <property type="entry name" value="INTERMEMBRANE PHOSPHOLIPID TRANSPORT SYSTEM ATP-BINDING PROTEIN MLAF"/>
    <property type="match status" value="1"/>
</dbReference>
<dbReference type="InterPro" id="IPR003593">
    <property type="entry name" value="AAA+_ATPase"/>
</dbReference>
<dbReference type="InterPro" id="IPR017871">
    <property type="entry name" value="ABC_transporter-like_CS"/>
</dbReference>